<sequence>MNSSVALNQNPTLAQINHQLMRFSLPVIPREKIQVVLAHADRGKLIASLNQLDDPNALEYVRSSLTAAQILSANEEDDQGGMDGQTNDDDQSRSQRDENNLLSDRAKFHVYGGKAALCFEADVTRGGVPTIALDAASSTGPRSYNWGQKTRIQMTRAELPVVAAVLLGARQSCEFSSHGADKTKGFSMDRQGTKVFTKVFEKGGGVKAVPIEAADAFFVTSLFLLQIRKISPWLDASSAIALVRSTMHMQQAT</sequence>
<dbReference type="KEGG" id="pstu:UIB01_22925"/>
<geneLocation type="plasmid" evidence="2 3">
    <name>pLIB119</name>
</geneLocation>
<dbReference type="GO" id="GO:0006355">
    <property type="term" value="P:regulation of DNA-templated transcription"/>
    <property type="evidence" value="ECO:0007669"/>
    <property type="project" value="InterPro"/>
</dbReference>
<keyword evidence="2" id="KW-0614">Plasmid</keyword>
<name>A0A023WZ45_STUST</name>
<dbReference type="InterPro" id="IPR009044">
    <property type="entry name" value="ssDNA-bd_transcriptional_reg"/>
</dbReference>
<dbReference type="Proteomes" id="UP000025238">
    <property type="component" value="Plasmid pLIB119"/>
</dbReference>
<dbReference type="GO" id="GO:0003677">
    <property type="term" value="F:DNA binding"/>
    <property type="evidence" value="ECO:0007669"/>
    <property type="project" value="InterPro"/>
</dbReference>
<gene>
    <name evidence="2" type="ORF">UIB01_22925</name>
</gene>
<evidence type="ECO:0000256" key="1">
    <source>
        <dbReference type="SAM" id="MobiDB-lite"/>
    </source>
</evidence>
<organism evidence="2 3">
    <name type="scientific">Stutzerimonas stutzeri</name>
    <name type="common">Pseudomonas stutzeri</name>
    <dbReference type="NCBI Taxonomy" id="316"/>
    <lineage>
        <taxon>Bacteria</taxon>
        <taxon>Pseudomonadati</taxon>
        <taxon>Pseudomonadota</taxon>
        <taxon>Gammaproteobacteria</taxon>
        <taxon>Pseudomonadales</taxon>
        <taxon>Pseudomonadaceae</taxon>
        <taxon>Stutzerimonas</taxon>
    </lineage>
</organism>
<feature type="region of interest" description="Disordered" evidence="1">
    <location>
        <begin position="73"/>
        <end position="97"/>
    </location>
</feature>
<reference evidence="2 3" key="1">
    <citation type="submission" date="2014-03" db="EMBL/GenBank/DDBJ databases">
        <title>Complete genome sequence of Pseudomonas stutzeri 19SMN4.</title>
        <authorList>
            <person name="Brunet-Galmes I."/>
            <person name="Nogales B."/>
            <person name="Busquets A."/>
            <person name="Pena A."/>
            <person name="Gomila M."/>
            <person name="Garcia-Valdes E."/>
            <person name="Lalucat J."/>
            <person name="Bennasar A."/>
            <person name="Bosch R."/>
        </authorList>
    </citation>
    <scope>NUCLEOTIDE SEQUENCE [LARGE SCALE GENOMIC DNA]</scope>
    <source>
        <strain evidence="2 3">19SMN4</strain>
        <plasmid evidence="3">Plasmid pLIB119</plasmid>
    </source>
</reference>
<proteinExistence type="predicted"/>
<dbReference type="Gene3D" id="2.30.31.10">
    <property type="entry name" value="Transcriptional Coactivator Pc4, Chain A"/>
    <property type="match status" value="1"/>
</dbReference>
<protein>
    <submittedName>
        <fullName evidence="2">Uncharacterized protein</fullName>
    </submittedName>
</protein>
<evidence type="ECO:0000313" key="3">
    <source>
        <dbReference type="Proteomes" id="UP000025238"/>
    </source>
</evidence>
<evidence type="ECO:0000313" key="2">
    <source>
        <dbReference type="EMBL" id="AHY45236.1"/>
    </source>
</evidence>
<dbReference type="EMBL" id="CP007510">
    <property type="protein sequence ID" value="AHY45236.1"/>
    <property type="molecule type" value="Genomic_DNA"/>
</dbReference>
<accession>A0A023WZ45</accession>
<dbReference type="AlphaFoldDB" id="A0A023WZ45"/>
<dbReference type="PATRIC" id="fig|316.97.peg.4593"/>